<keyword evidence="1" id="KW-0732">Signal</keyword>
<accession>A0ABS5MFQ5</accession>
<evidence type="ECO:0000313" key="6">
    <source>
        <dbReference type="Proteomes" id="UP000681870"/>
    </source>
</evidence>
<keyword evidence="6" id="KW-1185">Reference proteome</keyword>
<gene>
    <name evidence="5" type="ORF">KGF86_13010</name>
</gene>
<feature type="compositionally biased region" description="Basic and acidic residues" evidence="2">
    <location>
        <begin position="118"/>
        <end position="132"/>
    </location>
</feature>
<evidence type="ECO:0000259" key="4">
    <source>
        <dbReference type="PROSITE" id="PS51109"/>
    </source>
</evidence>
<proteinExistence type="predicted"/>
<sequence length="356" mass="38882">MNRKKWFIGIISSISVILLIGLLTWSSLGENDTNTASKTANKTVTKETSKNEDSEKEKLDGKDKDVENTKEEEESKTEESSSRTDKKEEETKKTVTEIEDGTKTTATKSTGNNPKGIVKVEKNTKTEIKQETKTGSNTSSNSGSNNNSTKDSITTKTTTTTESIAFKTIRQNDSSLEKRKEVVAQNGQDGVRTITYKETYTNGKLTSKEQVSSKVTKNPVDKIIKVGTKEPQPTKLSVSEAHSILGGSGMTKSGDTYTLRLSDVTDVMVKVGSNGVSSITFNGASYIPWKGVSKEEMIEIFGKEEGTKEYEWMKGQAAKIEKAVRAAANAVYSSGTSQANSLYNQIINSNSYSKSF</sequence>
<evidence type="ECO:0000256" key="2">
    <source>
        <dbReference type="SAM" id="MobiDB-lite"/>
    </source>
</evidence>
<dbReference type="EMBL" id="JAGXBY010000004">
    <property type="protein sequence ID" value="MBS3681124.1"/>
    <property type="molecule type" value="Genomic_DNA"/>
</dbReference>
<feature type="region of interest" description="Disordered" evidence="2">
    <location>
        <begin position="29"/>
        <end position="156"/>
    </location>
</feature>
<feature type="compositionally biased region" description="Low complexity" evidence="2">
    <location>
        <begin position="133"/>
        <end position="156"/>
    </location>
</feature>
<feature type="compositionally biased region" description="Polar residues" evidence="2">
    <location>
        <begin position="29"/>
        <end position="43"/>
    </location>
</feature>
<dbReference type="RefSeq" id="WP_211742140.1">
    <property type="nucleotide sequence ID" value="NZ_JAGXBY010000004.1"/>
</dbReference>
<keyword evidence="3" id="KW-0812">Transmembrane</keyword>
<reference evidence="5 6" key="1">
    <citation type="submission" date="2021-05" db="EMBL/GenBank/DDBJ databases">
        <title>Ornithinibacillus massiliensis sp. nov.</title>
        <authorList>
            <person name="Iwaza R."/>
            <person name="Lagier J.-C."/>
            <person name="Raoult D."/>
        </authorList>
    </citation>
    <scope>NUCLEOTIDE SEQUENCE [LARGE SCALE GENOMIC DNA]</scope>
    <source>
        <strain evidence="5 6">Marseille-P3601</strain>
    </source>
</reference>
<feature type="compositionally biased region" description="Polar residues" evidence="2">
    <location>
        <begin position="103"/>
        <end position="113"/>
    </location>
</feature>
<dbReference type="PROSITE" id="PS51109">
    <property type="entry name" value="G5"/>
    <property type="match status" value="1"/>
</dbReference>
<dbReference type="Gene3D" id="2.20.230.10">
    <property type="entry name" value="Resuscitation-promoting factor rpfb"/>
    <property type="match status" value="1"/>
</dbReference>
<feature type="compositionally biased region" description="Basic and acidic residues" evidence="2">
    <location>
        <begin position="44"/>
        <end position="69"/>
    </location>
</feature>
<feature type="compositionally biased region" description="Basic and acidic residues" evidence="2">
    <location>
        <begin position="77"/>
        <end position="102"/>
    </location>
</feature>
<organism evidence="5 6">
    <name type="scientific">Ornithinibacillus massiliensis</name>
    <dbReference type="NCBI Taxonomy" id="1944633"/>
    <lineage>
        <taxon>Bacteria</taxon>
        <taxon>Bacillati</taxon>
        <taxon>Bacillota</taxon>
        <taxon>Bacilli</taxon>
        <taxon>Bacillales</taxon>
        <taxon>Bacillaceae</taxon>
        <taxon>Ornithinibacillus</taxon>
    </lineage>
</organism>
<dbReference type="InterPro" id="IPR011098">
    <property type="entry name" value="G5_dom"/>
</dbReference>
<comment type="caution">
    <text evidence="5">The sequence shown here is derived from an EMBL/GenBank/DDBJ whole genome shotgun (WGS) entry which is preliminary data.</text>
</comment>
<keyword evidence="3" id="KW-0472">Membrane</keyword>
<protein>
    <submittedName>
        <fullName evidence="5">G5 domain-containing protein</fullName>
    </submittedName>
</protein>
<name>A0ABS5MFQ5_9BACI</name>
<feature type="transmembrane region" description="Helical" evidence="3">
    <location>
        <begin position="7"/>
        <end position="28"/>
    </location>
</feature>
<evidence type="ECO:0000256" key="3">
    <source>
        <dbReference type="SAM" id="Phobius"/>
    </source>
</evidence>
<dbReference type="SMART" id="SM01208">
    <property type="entry name" value="G5"/>
    <property type="match status" value="1"/>
</dbReference>
<evidence type="ECO:0000313" key="5">
    <source>
        <dbReference type="EMBL" id="MBS3681124.1"/>
    </source>
</evidence>
<dbReference type="Pfam" id="PF07501">
    <property type="entry name" value="G5"/>
    <property type="match status" value="1"/>
</dbReference>
<feature type="domain" description="G5" evidence="4">
    <location>
        <begin position="150"/>
        <end position="230"/>
    </location>
</feature>
<dbReference type="Proteomes" id="UP000681870">
    <property type="component" value="Unassembled WGS sequence"/>
</dbReference>
<keyword evidence="3" id="KW-1133">Transmembrane helix</keyword>
<evidence type="ECO:0000256" key="1">
    <source>
        <dbReference type="ARBA" id="ARBA00022729"/>
    </source>
</evidence>